<comment type="caution">
    <text evidence="1">The sequence shown here is derived from an EMBL/GenBank/DDBJ whole genome shotgun (WGS) entry which is preliminary data.</text>
</comment>
<organism evidence="1 2">
    <name type="scientific">Cotesia glomerata</name>
    <name type="common">Lepidopteran parasitic wasp</name>
    <name type="synonym">Apanteles glomeratus</name>
    <dbReference type="NCBI Taxonomy" id="32391"/>
    <lineage>
        <taxon>Eukaryota</taxon>
        <taxon>Metazoa</taxon>
        <taxon>Ecdysozoa</taxon>
        <taxon>Arthropoda</taxon>
        <taxon>Hexapoda</taxon>
        <taxon>Insecta</taxon>
        <taxon>Pterygota</taxon>
        <taxon>Neoptera</taxon>
        <taxon>Endopterygota</taxon>
        <taxon>Hymenoptera</taxon>
        <taxon>Apocrita</taxon>
        <taxon>Ichneumonoidea</taxon>
        <taxon>Braconidae</taxon>
        <taxon>Microgastrinae</taxon>
        <taxon>Cotesia</taxon>
    </lineage>
</organism>
<gene>
    <name evidence="1" type="ORF">KQX54_006045</name>
</gene>
<evidence type="ECO:0000313" key="1">
    <source>
        <dbReference type="EMBL" id="KAH0534631.1"/>
    </source>
</evidence>
<sequence>MTVGRFYESLQIMNGNICKDLQLEVLCFGELFDCVISVIGNNFLTIARTRSVGGDDVKWTVKLFRKGSQDGLTSEDIYTPLNLDESKTPANDLERKWNCIVKKIPSKPFICKSNHPNILVEVSLHRNFVILEQIILRNSQPFKL</sequence>
<dbReference type="Proteomes" id="UP000826195">
    <property type="component" value="Unassembled WGS sequence"/>
</dbReference>
<reference evidence="1 2" key="1">
    <citation type="journal article" date="2021" name="J. Hered.">
        <title>A chromosome-level genome assembly of the parasitoid wasp, Cotesia glomerata (Hymenoptera: Braconidae).</title>
        <authorList>
            <person name="Pinto B.J."/>
            <person name="Weis J.J."/>
            <person name="Gamble T."/>
            <person name="Ode P.J."/>
            <person name="Paul R."/>
            <person name="Zaspel J.M."/>
        </authorList>
    </citation>
    <scope>NUCLEOTIDE SEQUENCE [LARGE SCALE GENOMIC DNA]</scope>
    <source>
        <strain evidence="1">CgM1</strain>
    </source>
</reference>
<name>A0AAV7HVV4_COTGL</name>
<evidence type="ECO:0000313" key="2">
    <source>
        <dbReference type="Proteomes" id="UP000826195"/>
    </source>
</evidence>
<protein>
    <submittedName>
        <fullName evidence="1">Uncharacterized protein</fullName>
    </submittedName>
</protein>
<dbReference type="EMBL" id="JAHXZJ010002982">
    <property type="protein sequence ID" value="KAH0534631.1"/>
    <property type="molecule type" value="Genomic_DNA"/>
</dbReference>
<keyword evidence="2" id="KW-1185">Reference proteome</keyword>
<proteinExistence type="predicted"/>
<accession>A0AAV7HVV4</accession>
<dbReference type="AlphaFoldDB" id="A0AAV7HVV4"/>